<feature type="non-terminal residue" evidence="3">
    <location>
        <position position="1"/>
    </location>
</feature>
<dbReference type="GO" id="GO:0001228">
    <property type="term" value="F:DNA-binding transcription activator activity, RNA polymerase II-specific"/>
    <property type="evidence" value="ECO:0007669"/>
    <property type="project" value="TreeGrafter"/>
</dbReference>
<comment type="caution">
    <text evidence="3">The sequence shown here is derived from an EMBL/GenBank/DDBJ whole genome shotgun (WGS) entry which is preliminary data.</text>
</comment>
<name>A0A8H4KB00_9HYPO</name>
<feature type="region of interest" description="Disordered" evidence="2">
    <location>
        <begin position="54"/>
        <end position="102"/>
    </location>
</feature>
<dbReference type="InterPro" id="IPR021858">
    <property type="entry name" value="Fun_TF"/>
</dbReference>
<dbReference type="Proteomes" id="UP000554235">
    <property type="component" value="Unassembled WGS sequence"/>
</dbReference>
<proteinExistence type="predicted"/>
<dbReference type="EMBL" id="JAADYS010003514">
    <property type="protein sequence ID" value="KAF4446554.1"/>
    <property type="molecule type" value="Genomic_DNA"/>
</dbReference>
<dbReference type="OrthoDB" id="3546279at2759"/>
<protein>
    <recommendedName>
        <fullName evidence="5">Zn(2)-C6 fungal-type domain-containing protein</fullName>
    </recommendedName>
</protein>
<organism evidence="3 4">
    <name type="scientific">Fusarium albosuccineum</name>
    <dbReference type="NCBI Taxonomy" id="1237068"/>
    <lineage>
        <taxon>Eukaryota</taxon>
        <taxon>Fungi</taxon>
        <taxon>Dikarya</taxon>
        <taxon>Ascomycota</taxon>
        <taxon>Pezizomycotina</taxon>
        <taxon>Sordariomycetes</taxon>
        <taxon>Hypocreomycetidae</taxon>
        <taxon>Hypocreales</taxon>
        <taxon>Nectriaceae</taxon>
        <taxon>Fusarium</taxon>
        <taxon>Fusarium decemcellulare species complex</taxon>
    </lineage>
</organism>
<keyword evidence="1" id="KW-0539">Nucleus</keyword>
<sequence length="417" mass="46656">LSRDPAPTTWTANISDNATSVKKARPQEISDWCDEQRPCRNCVRFDVVCSLMQEPSQPPTAPTPPADQSSQPSPLSLDSPPTASTQQCVSTPPRGGSVEAESCHSPATWMQSLRLLHHYDTAVCAVLAHEPTTAEVWRTAVPEAAFSHEFLMHGLLALSALHYAQSHPEQRREYSLISSQYQSLALQMFAKKLQYISEENFEPYFLLATLIFILSMCSIADREDADSPAPPSDIAQSFMLLQGIKCICEFKPIETWSKDGPLAPLLQEHTPLPVKQTGAFQNRMEQLYVLARGLSPTLSAINVQSSCLLAIESLRTTHAACTVDTTAARARRIWLWPISLTHVFIDLISNKHHVALIILAHYAALTKPFEHPHWMNRGWSTNIMASVEDALDERWHDWIAWPKRSLMEDIDVDAMDP</sequence>
<dbReference type="Pfam" id="PF11951">
    <property type="entry name" value="Fungal_trans_2"/>
    <property type="match status" value="1"/>
</dbReference>
<evidence type="ECO:0008006" key="5">
    <source>
        <dbReference type="Google" id="ProtNLM"/>
    </source>
</evidence>
<dbReference type="AlphaFoldDB" id="A0A8H4KB00"/>
<reference evidence="3 4" key="1">
    <citation type="submission" date="2020-01" db="EMBL/GenBank/DDBJ databases">
        <title>Identification and distribution of gene clusters putatively required for synthesis of sphingolipid metabolism inhibitors in phylogenetically diverse species of the filamentous fungus Fusarium.</title>
        <authorList>
            <person name="Kim H.-S."/>
            <person name="Busman M."/>
            <person name="Brown D.W."/>
            <person name="Divon H."/>
            <person name="Uhlig S."/>
            <person name="Proctor R.H."/>
        </authorList>
    </citation>
    <scope>NUCLEOTIDE SEQUENCE [LARGE SCALE GENOMIC DNA]</scope>
    <source>
        <strain evidence="3 4">NRRL 20459</strain>
    </source>
</reference>
<evidence type="ECO:0000256" key="2">
    <source>
        <dbReference type="SAM" id="MobiDB-lite"/>
    </source>
</evidence>
<dbReference type="InterPro" id="IPR053157">
    <property type="entry name" value="Sterol_Uptake_Regulator"/>
</dbReference>
<gene>
    <name evidence="3" type="ORF">FALBO_17057</name>
</gene>
<dbReference type="PANTHER" id="PTHR47784:SF5">
    <property type="entry name" value="STEROL UPTAKE CONTROL PROTEIN 2"/>
    <property type="match status" value="1"/>
</dbReference>
<accession>A0A8H4KB00</accession>
<keyword evidence="4" id="KW-1185">Reference proteome</keyword>
<feature type="compositionally biased region" description="Low complexity" evidence="2">
    <location>
        <begin position="66"/>
        <end position="84"/>
    </location>
</feature>
<evidence type="ECO:0000256" key="1">
    <source>
        <dbReference type="ARBA" id="ARBA00023242"/>
    </source>
</evidence>
<dbReference type="PANTHER" id="PTHR47784">
    <property type="entry name" value="STEROL UPTAKE CONTROL PROTEIN 2"/>
    <property type="match status" value="1"/>
</dbReference>
<evidence type="ECO:0000313" key="4">
    <source>
        <dbReference type="Proteomes" id="UP000554235"/>
    </source>
</evidence>
<evidence type="ECO:0000313" key="3">
    <source>
        <dbReference type="EMBL" id="KAF4446554.1"/>
    </source>
</evidence>
<feature type="compositionally biased region" description="Pro residues" evidence="2">
    <location>
        <begin position="56"/>
        <end position="65"/>
    </location>
</feature>
<feature type="non-terminal residue" evidence="3">
    <location>
        <position position="417"/>
    </location>
</feature>